<dbReference type="GO" id="GO:0006096">
    <property type="term" value="P:glycolytic process"/>
    <property type="evidence" value="ECO:0007669"/>
    <property type="project" value="InterPro"/>
</dbReference>
<dbReference type="GO" id="GO:0006094">
    <property type="term" value="P:gluconeogenesis"/>
    <property type="evidence" value="ECO:0007669"/>
    <property type="project" value="TreeGrafter"/>
</dbReference>
<evidence type="ECO:0000256" key="9">
    <source>
        <dbReference type="RuleBase" id="RU000532"/>
    </source>
</evidence>
<dbReference type="InterPro" id="IPR015824">
    <property type="entry name" value="Phosphoglycerate_kinase_N"/>
</dbReference>
<organism evidence="10 11">
    <name type="scientific">Candidatus Sungiibacteriota bacterium</name>
    <dbReference type="NCBI Taxonomy" id="2750080"/>
    <lineage>
        <taxon>Bacteria</taxon>
        <taxon>Candidatus Sungiibacteriota</taxon>
    </lineage>
</organism>
<evidence type="ECO:0000256" key="4">
    <source>
        <dbReference type="ARBA" id="ARBA00022741"/>
    </source>
</evidence>
<feature type="binding site" evidence="7">
    <location>
        <position position="147"/>
    </location>
    <ligand>
        <name>(2R)-3-phosphoglycerate</name>
        <dbReference type="ChEBI" id="CHEBI:58272"/>
    </ligand>
</feature>
<gene>
    <name evidence="10" type="ORF">HYT40_02525</name>
</gene>
<dbReference type="SUPFAM" id="SSF53748">
    <property type="entry name" value="Phosphoglycerate kinase"/>
    <property type="match status" value="1"/>
</dbReference>
<dbReference type="PANTHER" id="PTHR11406">
    <property type="entry name" value="PHOSPHOGLYCERATE KINASE"/>
    <property type="match status" value="1"/>
</dbReference>
<evidence type="ECO:0000313" key="10">
    <source>
        <dbReference type="EMBL" id="MBI2097002.1"/>
    </source>
</evidence>
<dbReference type="GO" id="GO:0043531">
    <property type="term" value="F:ADP binding"/>
    <property type="evidence" value="ECO:0007669"/>
    <property type="project" value="TreeGrafter"/>
</dbReference>
<dbReference type="InterPro" id="IPR036043">
    <property type="entry name" value="Phosphoglycerate_kinase_sf"/>
</dbReference>
<evidence type="ECO:0000256" key="8">
    <source>
        <dbReference type="PIRSR" id="PIRSR000724-2"/>
    </source>
</evidence>
<feature type="binding site" evidence="7">
    <location>
        <begin position="21"/>
        <end position="23"/>
    </location>
    <ligand>
        <name>substrate</name>
    </ligand>
</feature>
<evidence type="ECO:0000256" key="3">
    <source>
        <dbReference type="ARBA" id="ARBA00022679"/>
    </source>
</evidence>
<evidence type="ECO:0000313" key="11">
    <source>
        <dbReference type="Proteomes" id="UP000724148"/>
    </source>
</evidence>
<evidence type="ECO:0000256" key="1">
    <source>
        <dbReference type="ARBA" id="ARBA00000642"/>
    </source>
</evidence>
<feature type="binding site" evidence="7">
    <location>
        <position position="114"/>
    </location>
    <ligand>
        <name>(2R)-3-phosphoglycerate</name>
        <dbReference type="ChEBI" id="CHEBI:58272"/>
    </ligand>
</feature>
<keyword evidence="4" id="KW-0547">Nucleotide-binding</keyword>
<evidence type="ECO:0000256" key="5">
    <source>
        <dbReference type="ARBA" id="ARBA00022777"/>
    </source>
</evidence>
<protein>
    <recommendedName>
        <fullName evidence="2 9">Phosphoglycerate kinase</fullName>
        <ecNumber evidence="2 9">2.7.2.3</ecNumber>
    </recommendedName>
</protein>
<keyword evidence="6 8" id="KW-0067">ATP-binding</keyword>
<evidence type="ECO:0000256" key="2">
    <source>
        <dbReference type="ARBA" id="ARBA00013061"/>
    </source>
</evidence>
<dbReference type="EC" id="2.7.2.3" evidence="2 9"/>
<accession>A0A931WP62</accession>
<comment type="similarity">
    <text evidence="9">Belongs to the phosphoglycerate kinase family.</text>
</comment>
<evidence type="ECO:0000256" key="6">
    <source>
        <dbReference type="ARBA" id="ARBA00022840"/>
    </source>
</evidence>
<dbReference type="PANTHER" id="PTHR11406:SF23">
    <property type="entry name" value="PHOSPHOGLYCERATE KINASE 1, CHLOROPLASTIC-RELATED"/>
    <property type="match status" value="1"/>
</dbReference>
<keyword evidence="3 9" id="KW-0808">Transferase</keyword>
<dbReference type="InterPro" id="IPR001576">
    <property type="entry name" value="Phosphoglycerate_kinase"/>
</dbReference>
<evidence type="ECO:0000256" key="7">
    <source>
        <dbReference type="PIRSR" id="PIRSR000724-1"/>
    </source>
</evidence>
<dbReference type="Gene3D" id="3.40.50.1260">
    <property type="entry name" value="Phosphoglycerate kinase, N-terminal domain"/>
    <property type="match status" value="2"/>
</dbReference>
<dbReference type="PROSITE" id="PS00111">
    <property type="entry name" value="PGLYCERATE_KINASE"/>
    <property type="match status" value="1"/>
</dbReference>
<feature type="binding site" evidence="8">
    <location>
        <position position="197"/>
    </location>
    <ligand>
        <name>ATP</name>
        <dbReference type="ChEBI" id="CHEBI:30616"/>
    </ligand>
</feature>
<dbReference type="PRINTS" id="PR00477">
    <property type="entry name" value="PHGLYCKINASE"/>
</dbReference>
<dbReference type="Pfam" id="PF00162">
    <property type="entry name" value="PGK"/>
    <property type="match status" value="1"/>
</dbReference>
<dbReference type="GO" id="GO:0004618">
    <property type="term" value="F:phosphoglycerate kinase activity"/>
    <property type="evidence" value="ECO:0007669"/>
    <property type="project" value="UniProtKB-EC"/>
</dbReference>
<dbReference type="Proteomes" id="UP000724148">
    <property type="component" value="Unassembled WGS sequence"/>
</dbReference>
<keyword evidence="5 9" id="KW-0418">Kinase</keyword>
<dbReference type="GO" id="GO:0005829">
    <property type="term" value="C:cytosol"/>
    <property type="evidence" value="ECO:0007669"/>
    <property type="project" value="TreeGrafter"/>
</dbReference>
<proteinExistence type="inferred from homology"/>
<dbReference type="EMBL" id="JACOZA010000071">
    <property type="protein sequence ID" value="MBI2097002.1"/>
    <property type="molecule type" value="Genomic_DNA"/>
</dbReference>
<name>A0A931WP62_9BACT</name>
<comment type="caution">
    <text evidence="10">The sequence shown here is derived from an EMBL/GenBank/DDBJ whole genome shotgun (WGS) entry which is preliminary data.</text>
</comment>
<sequence length="384" mass="42234">MTLRDIRSAKVKDKRVIIRVDMNVPFSARGRIADTFRIKESLATIRWILSRGGKVFVLLHRSRPRGFERKYSIAPIAARAAGLLRQPVKIVRNPIKEDPHAYRNYAVLFCENIRFFAGEEANTASFSRALARWGELFVNDAFAVSHRRSASVVGLPKFLPSYGGLLLLREVRALTAVFTRPRRPLLVILGGAKISTKIPYIAGLLKKADRVVLGGALLNTVLAAKRLEVGRSLIEPAMFRESRKLLRQQKLFLPGDVVVTKGPQRAGKRRTVAVGRIEEKDYILDIGSRGSGAIQRLIKSARTILWNGPLGNVDLPGGEGATLILLRALLRARGNAVIGGGDLGALLKKIRTRSRRIYVSTGGGATLEFVARGTLPGIEALKKT</sequence>
<dbReference type="GO" id="GO:0005524">
    <property type="term" value="F:ATP binding"/>
    <property type="evidence" value="ECO:0007669"/>
    <property type="project" value="UniProtKB-KW"/>
</dbReference>
<dbReference type="AlphaFoldDB" id="A0A931WP62"/>
<dbReference type="PIRSF" id="PIRSF000724">
    <property type="entry name" value="Pgk"/>
    <property type="match status" value="1"/>
</dbReference>
<dbReference type="InterPro" id="IPR015911">
    <property type="entry name" value="Phosphoglycerate_kinase_CS"/>
</dbReference>
<feature type="binding site" evidence="7">
    <location>
        <begin position="60"/>
        <end position="63"/>
    </location>
    <ligand>
        <name>substrate</name>
    </ligand>
</feature>
<comment type="catalytic activity">
    <reaction evidence="1 9">
        <text>(2R)-3-phosphoglycerate + ATP = (2R)-3-phospho-glyceroyl phosphate + ADP</text>
        <dbReference type="Rhea" id="RHEA:14801"/>
        <dbReference type="ChEBI" id="CHEBI:30616"/>
        <dbReference type="ChEBI" id="CHEBI:57604"/>
        <dbReference type="ChEBI" id="CHEBI:58272"/>
        <dbReference type="ChEBI" id="CHEBI:456216"/>
        <dbReference type="EC" id="2.7.2.3"/>
    </reaction>
</comment>
<reference evidence="10" key="1">
    <citation type="submission" date="2020-07" db="EMBL/GenBank/DDBJ databases">
        <title>Huge and variable diversity of episymbiotic CPR bacteria and DPANN archaea in groundwater ecosystems.</title>
        <authorList>
            <person name="He C.Y."/>
            <person name="Keren R."/>
            <person name="Whittaker M."/>
            <person name="Farag I.F."/>
            <person name="Doudna J."/>
            <person name="Cate J.H.D."/>
            <person name="Banfield J.F."/>
        </authorList>
    </citation>
    <scope>NUCLEOTIDE SEQUENCE</scope>
    <source>
        <strain evidence="10">NC_groundwater_193_Ag_S-0.1um_51_7</strain>
    </source>
</reference>
<feature type="binding site" evidence="7">
    <location>
        <position position="37"/>
    </location>
    <ligand>
        <name>(2R)-3-phosphoglycerate</name>
        <dbReference type="ChEBI" id="CHEBI:58272"/>
    </ligand>
</feature>